<reference evidence="1" key="1">
    <citation type="journal article" date="2014" name="Front. Microbiol.">
        <title>High frequency of phylogenetically diverse reductive dehalogenase-homologous genes in deep subseafloor sedimentary metagenomes.</title>
        <authorList>
            <person name="Kawai M."/>
            <person name="Futagami T."/>
            <person name="Toyoda A."/>
            <person name="Takaki Y."/>
            <person name="Nishi S."/>
            <person name="Hori S."/>
            <person name="Arai W."/>
            <person name="Tsubouchi T."/>
            <person name="Morono Y."/>
            <person name="Uchiyama I."/>
            <person name="Ito T."/>
            <person name="Fujiyama A."/>
            <person name="Inagaki F."/>
            <person name="Takami H."/>
        </authorList>
    </citation>
    <scope>NUCLEOTIDE SEQUENCE</scope>
    <source>
        <strain evidence="1">Expedition CK06-06</strain>
    </source>
</reference>
<evidence type="ECO:0000313" key="1">
    <source>
        <dbReference type="EMBL" id="GAI99735.1"/>
    </source>
</evidence>
<dbReference type="EMBL" id="BARW01017180">
    <property type="protein sequence ID" value="GAI99735.1"/>
    <property type="molecule type" value="Genomic_DNA"/>
</dbReference>
<comment type="caution">
    <text evidence="1">The sequence shown here is derived from an EMBL/GenBank/DDBJ whole genome shotgun (WGS) entry which is preliminary data.</text>
</comment>
<dbReference type="AlphaFoldDB" id="X1UIM1"/>
<organism evidence="1">
    <name type="scientific">marine sediment metagenome</name>
    <dbReference type="NCBI Taxonomy" id="412755"/>
    <lineage>
        <taxon>unclassified sequences</taxon>
        <taxon>metagenomes</taxon>
        <taxon>ecological metagenomes</taxon>
    </lineage>
</organism>
<protein>
    <submittedName>
        <fullName evidence="1">Uncharacterized protein</fullName>
    </submittedName>
</protein>
<feature type="non-terminal residue" evidence="1">
    <location>
        <position position="1"/>
    </location>
</feature>
<gene>
    <name evidence="1" type="ORF">S12H4_29735</name>
</gene>
<name>X1UIM1_9ZZZZ</name>
<accession>X1UIM1</accession>
<proteinExistence type="predicted"/>
<sequence length="157" mass="18238">IEALDELGVNLYFFASFGSSTGYPAEVAIKTEGEYFTEIKKWREWHANGGSGSGFHLGFRPLNTDRVLERLRAARRKAPREKTRVEQDHYFVLTDGDNTLVRYTSRGYRYSYSKTGGKRYRTEQDAEKYRQQLLTKGRHQADIWKVQRIEGTASFQV</sequence>